<protein>
    <submittedName>
        <fullName evidence="2">Innexin</fullName>
    </submittedName>
</protein>
<organism evidence="1 2">
    <name type="scientific">Panagrolaimus sp. ES5</name>
    <dbReference type="NCBI Taxonomy" id="591445"/>
    <lineage>
        <taxon>Eukaryota</taxon>
        <taxon>Metazoa</taxon>
        <taxon>Ecdysozoa</taxon>
        <taxon>Nematoda</taxon>
        <taxon>Chromadorea</taxon>
        <taxon>Rhabditida</taxon>
        <taxon>Tylenchina</taxon>
        <taxon>Panagrolaimomorpha</taxon>
        <taxon>Panagrolaimoidea</taxon>
        <taxon>Panagrolaimidae</taxon>
        <taxon>Panagrolaimus</taxon>
    </lineage>
</organism>
<reference evidence="2" key="1">
    <citation type="submission" date="2022-11" db="UniProtKB">
        <authorList>
            <consortium name="WormBaseParasite"/>
        </authorList>
    </citation>
    <scope>IDENTIFICATION</scope>
</reference>
<dbReference type="WBParaSite" id="ES5_v2.g6476.t1">
    <property type="protein sequence ID" value="ES5_v2.g6476.t1"/>
    <property type="gene ID" value="ES5_v2.g6476"/>
</dbReference>
<sequence>MDFLAKDFFQTFQNVPDGGDIIDELSYHYTSIILFAIGVGHMGMLYVARPIQCWIPPEFPDQWEKYAENICFFGKSTYYFPDDECEKAGVDDEFCMRKHGDDGQIAYYQWVPIILILQAFAFAAPSYFWRSFQDLTSINVKSILNNAAQVKKKFDKGSRSEQVQRAANHLLEALDMQRELKTSGSVNIFRAIGKRRGIYLIALYLFTKFLYVLNVVFQFIILNEFLGPQYSFWGFGILQDIMNGREWSESGHFPRVTLCDFNVRVLGNIHRWTVQCVLMINMFNEKIFIFLWFWFFFVGIMSVLSLIYWFFATTMGGWRKDFVTKYLRCTSAISENPTLREQELVNGFVSNLLRPDGVFLLRLIQTNGGDLLVGEITTALFNRYVAKQNDYEKPGSRAITESPNSTNL</sequence>
<evidence type="ECO:0000313" key="1">
    <source>
        <dbReference type="Proteomes" id="UP000887579"/>
    </source>
</evidence>
<proteinExistence type="predicted"/>
<accession>A0AC34GPV0</accession>
<evidence type="ECO:0000313" key="2">
    <source>
        <dbReference type="WBParaSite" id="ES5_v2.g6476.t1"/>
    </source>
</evidence>
<dbReference type="Proteomes" id="UP000887579">
    <property type="component" value="Unplaced"/>
</dbReference>
<name>A0AC34GPV0_9BILA</name>